<evidence type="ECO:0000313" key="1">
    <source>
        <dbReference type="EMBL" id="KAJ6715245.1"/>
    </source>
</evidence>
<dbReference type="EMBL" id="JAPFFL010000007">
    <property type="protein sequence ID" value="KAJ6715245.1"/>
    <property type="molecule type" value="Genomic_DNA"/>
</dbReference>
<comment type="caution">
    <text evidence="1">The sequence shown here is derived from an EMBL/GenBank/DDBJ whole genome shotgun (WGS) entry which is preliminary data.</text>
</comment>
<protein>
    <submittedName>
        <fullName evidence="1">Uncharacterized protein</fullName>
    </submittedName>
</protein>
<reference evidence="1" key="1">
    <citation type="submission" date="2022-11" db="EMBL/GenBank/DDBJ databases">
        <authorList>
            <person name="Hyden B.L."/>
            <person name="Feng K."/>
            <person name="Yates T."/>
            <person name="Jawdy S."/>
            <person name="Smart L.B."/>
            <person name="Muchero W."/>
        </authorList>
    </citation>
    <scope>NUCLEOTIDE SEQUENCE</scope>
    <source>
        <tissue evidence="1">Shoot tip</tissue>
    </source>
</reference>
<name>A0A9Q0YYY3_SALVM</name>
<proteinExistence type="predicted"/>
<dbReference type="AlphaFoldDB" id="A0A9Q0YYY3"/>
<evidence type="ECO:0000313" key="2">
    <source>
        <dbReference type="Proteomes" id="UP001151529"/>
    </source>
</evidence>
<accession>A0A9Q0YYY3</accession>
<organism evidence="1 2">
    <name type="scientific">Salix viminalis</name>
    <name type="common">Common osier</name>
    <name type="synonym">Basket willow</name>
    <dbReference type="NCBI Taxonomy" id="40686"/>
    <lineage>
        <taxon>Eukaryota</taxon>
        <taxon>Viridiplantae</taxon>
        <taxon>Streptophyta</taxon>
        <taxon>Embryophyta</taxon>
        <taxon>Tracheophyta</taxon>
        <taxon>Spermatophyta</taxon>
        <taxon>Magnoliopsida</taxon>
        <taxon>eudicotyledons</taxon>
        <taxon>Gunneridae</taxon>
        <taxon>Pentapetalae</taxon>
        <taxon>rosids</taxon>
        <taxon>fabids</taxon>
        <taxon>Malpighiales</taxon>
        <taxon>Salicaceae</taxon>
        <taxon>Saliceae</taxon>
        <taxon>Salix</taxon>
    </lineage>
</organism>
<dbReference type="Proteomes" id="UP001151529">
    <property type="component" value="Chromosome 1"/>
</dbReference>
<gene>
    <name evidence="1" type="ORF">OIU85_026722</name>
</gene>
<reference evidence="1" key="2">
    <citation type="journal article" date="2023" name="Int. J. Mol. Sci.">
        <title>De Novo Assembly and Annotation of 11 Diverse Shrub Willow (Salix) Genomes Reveals Novel Gene Organization in Sex-Linked Regions.</title>
        <authorList>
            <person name="Hyden B."/>
            <person name="Feng K."/>
            <person name="Yates T.B."/>
            <person name="Jawdy S."/>
            <person name="Cereghino C."/>
            <person name="Smart L.B."/>
            <person name="Muchero W."/>
        </authorList>
    </citation>
    <scope>NUCLEOTIDE SEQUENCE [LARGE SCALE GENOMIC DNA]</scope>
    <source>
        <tissue evidence="1">Shoot tip</tissue>
    </source>
</reference>
<dbReference type="PANTHER" id="PTHR36856">
    <property type="entry name" value="OS07G0175200 PROTEIN"/>
    <property type="match status" value="1"/>
</dbReference>
<dbReference type="PANTHER" id="PTHR36856:SF1">
    <property type="entry name" value="OS07G0175200 PROTEIN"/>
    <property type="match status" value="1"/>
</dbReference>
<sequence length="83" mass="9076">MEESKGLKKVVSACDVEALKKCLEENKGDYVKCQSQIDAFKSSCSLSKHSSTTSLDPQTKTTNLSKSGEYSVTGEIVFYWVGS</sequence>
<dbReference type="OrthoDB" id="2262048at2759"/>
<keyword evidence="2" id="KW-1185">Reference proteome</keyword>